<dbReference type="EMBL" id="CP007026">
    <property type="protein sequence ID" value="AJA92845.1"/>
    <property type="molecule type" value="Genomic_DNA"/>
</dbReference>
<gene>
    <name evidence="2" type="ORF">A7X95_03365</name>
    <name evidence="1" type="ORF">T478_1104</name>
</gene>
<proteinExistence type="predicted"/>
<dbReference type="KEGG" id="nbv:T478_1104"/>
<dbReference type="GeneID" id="24816989"/>
<reference evidence="2" key="2">
    <citation type="submission" date="2016-05" db="EMBL/GenBank/DDBJ databases">
        <authorList>
            <person name="Lavstsen T."/>
            <person name="Jespersen J.S."/>
        </authorList>
    </citation>
    <scope>NUCLEOTIDE SEQUENCE [LARGE SCALE GENOMIC DNA]</scope>
    <source>
        <strain evidence="2">U25</strain>
    </source>
</reference>
<sequence length="88" mass="9802">MFPDRCSVKQNGRDCVNPPEYVVEIVHNDDSYMVGITCEKHKDVVTVKIGELQKIGKIPEGTLEFQKLKAVGTDCVKGNPDDVLIQLD</sequence>
<name>A0A0A7V850_9ARCH</name>
<evidence type="ECO:0000313" key="3">
    <source>
        <dbReference type="Proteomes" id="UP000030944"/>
    </source>
</evidence>
<keyword evidence="4" id="KW-1185">Reference proteome</keyword>
<dbReference type="STRING" id="1410606.T478_1104"/>
<reference evidence="1 3" key="1">
    <citation type="journal article" date="2015" name="Proc. Natl. Acad. Sci. U.S.A.">
        <title>Genomic and proteomic characterization of "Candidatus Nitrosopelagicus brevis": An ammonia-oxidizing archaeon from the open ocean.</title>
        <authorList>
            <person name="Santoro A.E."/>
            <person name="Dupont C.L."/>
            <person name="Richter R.A."/>
            <person name="Craig M.T."/>
            <person name="Carini P."/>
            <person name="McIlvin M.R."/>
            <person name="Yang Y."/>
            <person name="Orsi W.D."/>
            <person name="Moran D.M."/>
            <person name="Saito M.A."/>
        </authorList>
    </citation>
    <scope>NUCLEOTIDE SEQUENCE [LARGE SCALE GENOMIC DNA]</scope>
    <source>
        <strain evidence="1">CN25</strain>
        <strain evidence="3">V2</strain>
    </source>
</reference>
<dbReference type="OrthoDB" id="8973at2157"/>
<evidence type="ECO:0000313" key="4">
    <source>
        <dbReference type="Proteomes" id="UP000241022"/>
    </source>
</evidence>
<dbReference type="HOGENOM" id="CLU_159744_0_0_2"/>
<protein>
    <submittedName>
        <fullName evidence="1">Uncharacterized protein</fullName>
    </submittedName>
</protein>
<organism evidence="1 3">
    <name type="scientific">Candidatus Nitrosopelagicus brevis</name>
    <dbReference type="NCBI Taxonomy" id="1410606"/>
    <lineage>
        <taxon>Archaea</taxon>
        <taxon>Nitrososphaerota</taxon>
    </lineage>
</organism>
<accession>A0A0A7V850</accession>
<dbReference type="RefSeq" id="WP_048105790.1">
    <property type="nucleotide sequence ID" value="NZ_CP007026.1"/>
</dbReference>
<evidence type="ECO:0000313" key="2">
    <source>
        <dbReference type="EMBL" id="PTL88308.1"/>
    </source>
</evidence>
<reference evidence="2 4" key="3">
    <citation type="submission" date="2018-04" db="EMBL/GenBank/DDBJ databases">
        <title>Transcriptomics of ammonia oxidizing archaea.</title>
        <authorList>
            <person name="Carini P."/>
        </authorList>
    </citation>
    <scope>NUCLEOTIDE SEQUENCE [LARGE SCALE GENOMIC DNA]</scope>
    <source>
        <strain evidence="2 4">U25</strain>
    </source>
</reference>
<dbReference type="Proteomes" id="UP000241022">
    <property type="component" value="Unassembled WGS sequence"/>
</dbReference>
<dbReference type="EMBL" id="LXWN01000001">
    <property type="protein sequence ID" value="PTL88308.1"/>
    <property type="molecule type" value="Genomic_DNA"/>
</dbReference>
<dbReference type="Proteomes" id="UP000030944">
    <property type="component" value="Chromosome"/>
</dbReference>
<evidence type="ECO:0000313" key="1">
    <source>
        <dbReference type="EMBL" id="AJA92845.1"/>
    </source>
</evidence>
<dbReference type="AlphaFoldDB" id="A0A0A7V850"/>